<keyword evidence="1" id="KW-0812">Transmembrane</keyword>
<feature type="transmembrane region" description="Helical" evidence="1">
    <location>
        <begin position="100"/>
        <end position="120"/>
    </location>
</feature>
<keyword evidence="1" id="KW-1133">Transmembrane helix</keyword>
<reference evidence="2 3" key="1">
    <citation type="submission" date="2018-06" db="EMBL/GenBank/DDBJ databases">
        <authorList>
            <consortium name="Pathogen Informatics"/>
            <person name="Doyle S."/>
        </authorList>
    </citation>
    <scope>NUCLEOTIDE SEQUENCE [LARGE SCALE GENOMIC DNA]</scope>
    <source>
        <strain evidence="2 3">NCTC10742</strain>
    </source>
</reference>
<gene>
    <name evidence="2" type="ORF">NCTC10742_00821</name>
</gene>
<dbReference type="Proteomes" id="UP000254291">
    <property type="component" value="Unassembled WGS sequence"/>
</dbReference>
<accession>A0A378SGW8</accession>
<feature type="transmembrane region" description="Helical" evidence="1">
    <location>
        <begin position="67"/>
        <end position="88"/>
    </location>
</feature>
<keyword evidence="1" id="KW-0472">Membrane</keyword>
<evidence type="ECO:0000313" key="3">
    <source>
        <dbReference type="Proteomes" id="UP000254291"/>
    </source>
</evidence>
<evidence type="ECO:0000256" key="1">
    <source>
        <dbReference type="SAM" id="Phobius"/>
    </source>
</evidence>
<feature type="transmembrane region" description="Helical" evidence="1">
    <location>
        <begin position="126"/>
        <end position="142"/>
    </location>
</feature>
<protein>
    <recommendedName>
        <fullName evidence="4">Transmembrane protein</fullName>
    </recommendedName>
</protein>
<name>A0A378SGW8_9MYCO</name>
<evidence type="ECO:0008006" key="4">
    <source>
        <dbReference type="Google" id="ProtNLM"/>
    </source>
</evidence>
<organism evidence="2 3">
    <name type="scientific">Mycolicibacterium gilvum</name>
    <dbReference type="NCBI Taxonomy" id="1804"/>
    <lineage>
        <taxon>Bacteria</taxon>
        <taxon>Bacillati</taxon>
        <taxon>Actinomycetota</taxon>
        <taxon>Actinomycetes</taxon>
        <taxon>Mycobacteriales</taxon>
        <taxon>Mycobacteriaceae</taxon>
        <taxon>Mycolicibacterium</taxon>
    </lineage>
</organism>
<evidence type="ECO:0000313" key="2">
    <source>
        <dbReference type="EMBL" id="STZ41615.1"/>
    </source>
</evidence>
<proteinExistence type="predicted"/>
<feature type="transmembrane region" description="Helical" evidence="1">
    <location>
        <begin position="23"/>
        <end position="47"/>
    </location>
</feature>
<dbReference type="AlphaFoldDB" id="A0A378SGW8"/>
<sequence>MIGYADPTMSAPTSSGRPRIVDLGFWCFMAGAVIMIVGGLMAVTATFEAARSAIPDTVSDDQVRSYLTIYRGTGFGAVLGAGALAFLAGRARRGDARFRLATLALTFAAVVVIGLLALGIGVAQPLILLGLLPAVIGALLFVQPSAREWFQRDGAS</sequence>
<dbReference type="EMBL" id="UGQM01000001">
    <property type="protein sequence ID" value="STZ41615.1"/>
    <property type="molecule type" value="Genomic_DNA"/>
</dbReference>